<sequence length="222" mass="26180">MGYIYAYINMFNGKRYIGQTNNIERRKREHFSMAFNEKTKCYNYPLYRAFRKYGYENFVHVILEETDYLDEREIYYINKYNTTSPKNGYNIHRGGNESIIEGSLSISQVEEIKERLENGVSYTEISKEYSISKTLISNINIGLRYFNKDWSYPLIKNYRTSSDYEELIVLLKETNLSFAKIAERLGISVSTVKKINYGKLRKGLSDTYPIRPYTKKPVSTIP</sequence>
<name>A0A249XXY6_9CAUD</name>
<evidence type="ECO:0000256" key="1">
    <source>
        <dbReference type="ARBA" id="ARBA00001946"/>
    </source>
</evidence>
<dbReference type="InterPro" id="IPR036388">
    <property type="entry name" value="WH-like_DNA-bd_sf"/>
</dbReference>
<dbReference type="Pfam" id="PF01541">
    <property type="entry name" value="GIY-YIG"/>
    <property type="match status" value="1"/>
</dbReference>
<dbReference type="NCBIfam" id="TIGR01453">
    <property type="entry name" value="grpIintron_endo"/>
    <property type="match status" value="1"/>
</dbReference>
<evidence type="ECO:0000313" key="4">
    <source>
        <dbReference type="EMBL" id="ASZ76827.1"/>
    </source>
</evidence>
<dbReference type="GO" id="GO:0004519">
    <property type="term" value="F:endonuclease activity"/>
    <property type="evidence" value="ECO:0007669"/>
    <property type="project" value="InterPro"/>
</dbReference>
<dbReference type="PROSITE" id="PS50164">
    <property type="entry name" value="GIY_YIG"/>
    <property type="match status" value="1"/>
</dbReference>
<protein>
    <recommendedName>
        <fullName evidence="3">GIY-YIG domain-containing protein</fullName>
    </recommendedName>
</protein>
<dbReference type="CDD" id="cd10443">
    <property type="entry name" value="GIY-YIG_HE_Tlr8p_PBC-V_like"/>
    <property type="match status" value="1"/>
</dbReference>
<keyword evidence="2" id="KW-0460">Magnesium</keyword>
<dbReference type="Gene3D" id="3.40.1440.10">
    <property type="entry name" value="GIY-YIG endonuclease"/>
    <property type="match status" value="1"/>
</dbReference>
<dbReference type="Gene3D" id="1.10.10.10">
    <property type="entry name" value="Winged helix-like DNA-binding domain superfamily/Winged helix DNA-binding domain"/>
    <property type="match status" value="1"/>
</dbReference>
<dbReference type="Proteomes" id="UP000260005">
    <property type="component" value="Segment"/>
</dbReference>
<evidence type="ECO:0000259" key="3">
    <source>
        <dbReference type="PROSITE" id="PS50164"/>
    </source>
</evidence>
<dbReference type="SUPFAM" id="SSF82771">
    <property type="entry name" value="GIY-YIG endonuclease"/>
    <property type="match status" value="1"/>
</dbReference>
<organism evidence="4 5">
    <name type="scientific">Enterococcus phage EF1</name>
    <dbReference type="NCBI Taxonomy" id="2025813"/>
    <lineage>
        <taxon>Viruses</taxon>
        <taxon>Duplodnaviria</taxon>
        <taxon>Heunggongvirae</taxon>
        <taxon>Uroviricota</taxon>
        <taxon>Caudoviricetes</taxon>
    </lineage>
</organism>
<comment type="cofactor">
    <cofactor evidence="1">
        <name>Mg(2+)</name>
        <dbReference type="ChEBI" id="CHEBI:18420"/>
    </cofactor>
</comment>
<proteinExistence type="predicted"/>
<dbReference type="InterPro" id="IPR006350">
    <property type="entry name" value="Intron_endoG1"/>
</dbReference>
<evidence type="ECO:0000256" key="2">
    <source>
        <dbReference type="ARBA" id="ARBA00022842"/>
    </source>
</evidence>
<dbReference type="EMBL" id="MF001358">
    <property type="protein sequence ID" value="ASZ76827.1"/>
    <property type="molecule type" value="Genomic_DNA"/>
</dbReference>
<accession>A0A249XXY6</accession>
<dbReference type="SMART" id="SM00465">
    <property type="entry name" value="GIYc"/>
    <property type="match status" value="1"/>
</dbReference>
<dbReference type="InterPro" id="IPR000305">
    <property type="entry name" value="GIY-YIG_endonuc"/>
</dbReference>
<evidence type="ECO:0000313" key="5">
    <source>
        <dbReference type="Proteomes" id="UP000260005"/>
    </source>
</evidence>
<feature type="domain" description="GIY-YIG" evidence="3">
    <location>
        <begin position="1"/>
        <end position="91"/>
    </location>
</feature>
<dbReference type="InterPro" id="IPR035901">
    <property type="entry name" value="GIY-YIG_endonuc_sf"/>
</dbReference>
<keyword evidence="5" id="KW-1185">Reference proteome</keyword>
<reference evidence="4 5" key="1">
    <citation type="submission" date="2017-04" db="EMBL/GenBank/DDBJ databases">
        <title>Complete Genome Sequence of Lytic Bacteriophage EF1 Infecting Enterococcus faecalis Isolates.</title>
        <authorList>
            <person name="Kim D."/>
            <person name="Kim Y.J."/>
            <person name="Han B.K."/>
            <person name="Kim H."/>
        </authorList>
    </citation>
    <scope>NUCLEOTIDE SEQUENCE [LARGE SCALE GENOMIC DNA]</scope>
</reference>